<feature type="transmembrane region" description="Helical" evidence="1">
    <location>
        <begin position="184"/>
        <end position="205"/>
    </location>
</feature>
<evidence type="ECO:0000256" key="1">
    <source>
        <dbReference type="SAM" id="Phobius"/>
    </source>
</evidence>
<dbReference type="RefSeq" id="WP_307187688.1">
    <property type="nucleotide sequence ID" value="NZ_JAUTBA010000001.1"/>
</dbReference>
<protein>
    <recommendedName>
        <fullName evidence="4">Lycopene cyclase domain-containing protein</fullName>
    </recommendedName>
</protein>
<keyword evidence="3" id="KW-1185">Reference proteome</keyword>
<name>A0ABU0UBY6_9SPHI</name>
<sequence length="223" mass="26077">MLLQFLFILVALCSLILIYFGSGKNKEIIIFFIWQIIVGIAVFNGYFLKHPIYFPILMLITLIISFWTINKQDTNKINSNYLLLINVLRIPVEYFLLLLYFKKKIPVEMTFLGWNYDIFIGFTALIILLYLWILKGKLPRNILISWNIIGLSFLLFIVFIAVLSSPIPIQQFGFDAPNVAVLEFPFYLLPTCIVPIVMMSHIIFIKKLYKENHLNTTQMNPKK</sequence>
<evidence type="ECO:0000313" key="3">
    <source>
        <dbReference type="Proteomes" id="UP001244640"/>
    </source>
</evidence>
<feature type="transmembrane region" description="Helical" evidence="1">
    <location>
        <begin position="28"/>
        <end position="46"/>
    </location>
</feature>
<feature type="transmembrane region" description="Helical" evidence="1">
    <location>
        <begin position="144"/>
        <end position="164"/>
    </location>
</feature>
<dbReference type="Proteomes" id="UP001244640">
    <property type="component" value="Unassembled WGS sequence"/>
</dbReference>
<reference evidence="2 3" key="1">
    <citation type="submission" date="2023-07" db="EMBL/GenBank/DDBJ databases">
        <title>Functional and genomic diversity of the sorghum phyllosphere microbiome.</title>
        <authorList>
            <person name="Shade A."/>
        </authorList>
    </citation>
    <scope>NUCLEOTIDE SEQUENCE [LARGE SCALE GENOMIC DNA]</scope>
    <source>
        <strain evidence="2 3">SORGH_AS_0892</strain>
    </source>
</reference>
<organism evidence="2 3">
    <name type="scientific">Sphingobacterium zeae</name>
    <dbReference type="NCBI Taxonomy" id="1776859"/>
    <lineage>
        <taxon>Bacteria</taxon>
        <taxon>Pseudomonadati</taxon>
        <taxon>Bacteroidota</taxon>
        <taxon>Sphingobacteriia</taxon>
        <taxon>Sphingobacteriales</taxon>
        <taxon>Sphingobacteriaceae</taxon>
        <taxon>Sphingobacterium</taxon>
    </lineage>
</organism>
<keyword evidence="1" id="KW-1133">Transmembrane helix</keyword>
<feature type="transmembrane region" description="Helical" evidence="1">
    <location>
        <begin position="52"/>
        <end position="69"/>
    </location>
</feature>
<dbReference type="EMBL" id="JAUTBA010000001">
    <property type="protein sequence ID" value="MDQ1152378.1"/>
    <property type="molecule type" value="Genomic_DNA"/>
</dbReference>
<keyword evidence="1" id="KW-0472">Membrane</keyword>
<evidence type="ECO:0000313" key="2">
    <source>
        <dbReference type="EMBL" id="MDQ1152378.1"/>
    </source>
</evidence>
<feature type="transmembrane region" description="Helical" evidence="1">
    <location>
        <begin position="6"/>
        <end position="21"/>
    </location>
</feature>
<comment type="caution">
    <text evidence="2">The sequence shown here is derived from an EMBL/GenBank/DDBJ whole genome shotgun (WGS) entry which is preliminary data.</text>
</comment>
<keyword evidence="1" id="KW-0812">Transmembrane</keyword>
<gene>
    <name evidence="2" type="ORF">QE382_004362</name>
</gene>
<evidence type="ECO:0008006" key="4">
    <source>
        <dbReference type="Google" id="ProtNLM"/>
    </source>
</evidence>
<proteinExistence type="predicted"/>
<accession>A0ABU0UBY6</accession>
<feature type="transmembrane region" description="Helical" evidence="1">
    <location>
        <begin position="81"/>
        <end position="101"/>
    </location>
</feature>
<feature type="transmembrane region" description="Helical" evidence="1">
    <location>
        <begin position="113"/>
        <end position="132"/>
    </location>
</feature>